<gene>
    <name evidence="4" type="ORF">MOX02_08360</name>
</gene>
<evidence type="ECO:0000313" key="4">
    <source>
        <dbReference type="EMBL" id="GEP02798.1"/>
    </source>
</evidence>
<accession>A0A512IYK7</accession>
<proteinExistence type="inferred from homology"/>
<sequence>MRPRASTGARAAQADRRPRNADKGAFAMSSTTDKIKGLANEAIGNVKQGVGSVTGNEKLQAEGKAQELKGEAQKTVGDAKDGVKSAAQSAADAVKKI</sequence>
<evidence type="ECO:0000259" key="3">
    <source>
        <dbReference type="Pfam" id="PF05532"/>
    </source>
</evidence>
<dbReference type="EMBL" id="BJZU01000011">
    <property type="protein sequence ID" value="GEP02798.1"/>
    <property type="molecule type" value="Genomic_DNA"/>
</dbReference>
<dbReference type="Pfam" id="PF05532">
    <property type="entry name" value="CsbD"/>
    <property type="match status" value="1"/>
</dbReference>
<comment type="caution">
    <text evidence="4">The sequence shown here is derived from an EMBL/GenBank/DDBJ whole genome shotgun (WGS) entry which is preliminary data.</text>
</comment>
<dbReference type="Proteomes" id="UP000321960">
    <property type="component" value="Unassembled WGS sequence"/>
</dbReference>
<dbReference type="Gene3D" id="1.10.1470.10">
    <property type="entry name" value="YjbJ"/>
    <property type="match status" value="1"/>
</dbReference>
<name>A0A512IYK7_9HYPH</name>
<dbReference type="AlphaFoldDB" id="A0A512IYK7"/>
<protein>
    <recommendedName>
        <fullName evidence="3">CsbD-like domain-containing protein</fullName>
    </recommendedName>
</protein>
<feature type="region of interest" description="Disordered" evidence="2">
    <location>
        <begin position="1"/>
        <end position="27"/>
    </location>
</feature>
<reference evidence="4 5" key="1">
    <citation type="submission" date="2019-07" db="EMBL/GenBank/DDBJ databases">
        <title>Whole genome shotgun sequence of Methylobacterium oxalidis NBRC 107715.</title>
        <authorList>
            <person name="Hosoyama A."/>
            <person name="Uohara A."/>
            <person name="Ohji S."/>
            <person name="Ichikawa N."/>
        </authorList>
    </citation>
    <scope>NUCLEOTIDE SEQUENCE [LARGE SCALE GENOMIC DNA]</scope>
    <source>
        <strain evidence="4 5">NBRC 107715</strain>
    </source>
</reference>
<feature type="region of interest" description="Disordered" evidence="2">
    <location>
        <begin position="61"/>
        <end position="83"/>
    </location>
</feature>
<organism evidence="4 5">
    <name type="scientific">Methylobacterium oxalidis</name>
    <dbReference type="NCBI Taxonomy" id="944322"/>
    <lineage>
        <taxon>Bacteria</taxon>
        <taxon>Pseudomonadati</taxon>
        <taxon>Pseudomonadota</taxon>
        <taxon>Alphaproteobacteria</taxon>
        <taxon>Hyphomicrobiales</taxon>
        <taxon>Methylobacteriaceae</taxon>
        <taxon>Methylobacterium</taxon>
    </lineage>
</organism>
<dbReference type="SUPFAM" id="SSF69047">
    <property type="entry name" value="Hypothetical protein YjbJ"/>
    <property type="match status" value="1"/>
</dbReference>
<dbReference type="InterPro" id="IPR036629">
    <property type="entry name" value="YjbJ_sf"/>
</dbReference>
<evidence type="ECO:0000256" key="1">
    <source>
        <dbReference type="ARBA" id="ARBA00009129"/>
    </source>
</evidence>
<comment type="similarity">
    <text evidence="1">Belongs to the UPF0337 (CsbD) family.</text>
</comment>
<dbReference type="InterPro" id="IPR008462">
    <property type="entry name" value="CsbD"/>
</dbReference>
<feature type="domain" description="CsbD-like" evidence="3">
    <location>
        <begin position="33"/>
        <end position="84"/>
    </location>
</feature>
<feature type="compositionally biased region" description="Basic and acidic residues" evidence="2">
    <location>
        <begin position="13"/>
        <end position="22"/>
    </location>
</feature>
<evidence type="ECO:0000256" key="2">
    <source>
        <dbReference type="SAM" id="MobiDB-lite"/>
    </source>
</evidence>
<evidence type="ECO:0000313" key="5">
    <source>
        <dbReference type="Proteomes" id="UP000321960"/>
    </source>
</evidence>